<name>A0A0B6YDQ2_9EUPU</name>
<feature type="non-terminal residue" evidence="1">
    <location>
        <position position="72"/>
    </location>
</feature>
<proteinExistence type="predicted"/>
<gene>
    <name evidence="1" type="primary">ORF22424</name>
</gene>
<reference evidence="1" key="1">
    <citation type="submission" date="2014-12" db="EMBL/GenBank/DDBJ databases">
        <title>Insight into the proteome of Arion vulgaris.</title>
        <authorList>
            <person name="Aradska J."/>
            <person name="Bulat T."/>
            <person name="Smidak R."/>
            <person name="Sarate P."/>
            <person name="Gangsoo J."/>
            <person name="Sialana F."/>
            <person name="Bilban M."/>
            <person name="Lubec G."/>
        </authorList>
    </citation>
    <scope>NUCLEOTIDE SEQUENCE</scope>
    <source>
        <tissue evidence="1">Skin</tissue>
    </source>
</reference>
<sequence length="72" mass="8685">NLRLRDWMELLEELKNKVPLSFNQEELQNETIKNLQQELLKCRSHLESDEKIFAEKTREVILLNDAMKETEK</sequence>
<dbReference type="AlphaFoldDB" id="A0A0B6YDQ2"/>
<evidence type="ECO:0000313" key="1">
    <source>
        <dbReference type="EMBL" id="CEK54288.1"/>
    </source>
</evidence>
<feature type="non-terminal residue" evidence="1">
    <location>
        <position position="1"/>
    </location>
</feature>
<dbReference type="EMBL" id="HACG01007423">
    <property type="protein sequence ID" value="CEK54288.1"/>
    <property type="molecule type" value="Transcribed_RNA"/>
</dbReference>
<protein>
    <submittedName>
        <fullName evidence="1">Uncharacterized protein</fullName>
    </submittedName>
</protein>
<organism evidence="1">
    <name type="scientific">Arion vulgaris</name>
    <dbReference type="NCBI Taxonomy" id="1028688"/>
    <lineage>
        <taxon>Eukaryota</taxon>
        <taxon>Metazoa</taxon>
        <taxon>Spiralia</taxon>
        <taxon>Lophotrochozoa</taxon>
        <taxon>Mollusca</taxon>
        <taxon>Gastropoda</taxon>
        <taxon>Heterobranchia</taxon>
        <taxon>Euthyneura</taxon>
        <taxon>Panpulmonata</taxon>
        <taxon>Eupulmonata</taxon>
        <taxon>Stylommatophora</taxon>
        <taxon>Helicina</taxon>
        <taxon>Arionoidea</taxon>
        <taxon>Arionidae</taxon>
        <taxon>Arion</taxon>
    </lineage>
</organism>
<accession>A0A0B6YDQ2</accession>